<dbReference type="PANTHER" id="PTHR24148">
    <property type="entry name" value="ANKYRIN REPEAT DOMAIN-CONTAINING PROTEIN 39 HOMOLOG-RELATED"/>
    <property type="match status" value="1"/>
</dbReference>
<evidence type="ECO:0000313" key="3">
    <source>
        <dbReference type="Proteomes" id="UP000800082"/>
    </source>
</evidence>
<dbReference type="GeneID" id="54355348"/>
<organism evidence="2 3">
    <name type="scientific">Didymella exigua CBS 183.55</name>
    <dbReference type="NCBI Taxonomy" id="1150837"/>
    <lineage>
        <taxon>Eukaryota</taxon>
        <taxon>Fungi</taxon>
        <taxon>Dikarya</taxon>
        <taxon>Ascomycota</taxon>
        <taxon>Pezizomycotina</taxon>
        <taxon>Dothideomycetes</taxon>
        <taxon>Pleosporomycetidae</taxon>
        <taxon>Pleosporales</taxon>
        <taxon>Pleosporineae</taxon>
        <taxon>Didymellaceae</taxon>
        <taxon>Didymella</taxon>
    </lineage>
</organism>
<name>A0A6A5S4K9_9PLEO</name>
<protein>
    <recommendedName>
        <fullName evidence="1">Heterokaryon incompatibility domain-containing protein</fullName>
    </recommendedName>
</protein>
<feature type="domain" description="Heterokaryon incompatibility" evidence="1">
    <location>
        <begin position="348"/>
        <end position="516"/>
    </location>
</feature>
<dbReference type="Pfam" id="PF06985">
    <property type="entry name" value="HET"/>
    <property type="match status" value="1"/>
</dbReference>
<keyword evidence="3" id="KW-1185">Reference proteome</keyword>
<dbReference type="PANTHER" id="PTHR24148:SF64">
    <property type="entry name" value="HETEROKARYON INCOMPATIBILITY DOMAIN-CONTAINING PROTEIN"/>
    <property type="match status" value="1"/>
</dbReference>
<sequence>MPGKLGEWNSVWFAKEMCMSAEISADLNVLRRILPMTHACSHVKCANVKLFSSRASSVTFRVGFGRDSSIEFDIAARAGVQEGAHAAGRSVESCMLEMTAERRLVPYANETFASGALGAWRLGRFGHEMDAPVATLEQNVVVKAQSVANTCLVSRKETGSYALDRRRPIYVHKFEDLGSIDAHVHFGVLVIQCEPTSEAVCRILVTGSNDCAAAVGLVNAPIYDLHAWNGRRFGQPEPWVMDYLIKHLFVREQKYLDFGFEATCRKACFRDYADPRTLLYQCDAGLMNMLSVAMSAISSLADARLPTEPYQYEELPPDAFRYLALLPGVDSDPLRCSLHTSRIDGARYESVSYVWGTDDRNHRIVCDGRVLKITPNLHRVLQRVRLPDAPRTLWADSICINQEDLLEKSDQVTLMGRIYRNAERVLLCMGSSGEEHGPAVAALLEDVCGKIDSILQTIRGRVDELESAGKWEPQWSPRDWFPYVDADEPVLSDARWVSVNVLVEQDWFSRGWVVREAGLASQAEDRFRSHLEAYEAQHQDIVCTFYQEGSWKPCSLLDYIHFARALQLKDPRDRIYAFLDLANDSTRQLSILPNYNDTPLNVYRDFATDYVLAMGAVDLLHYVKHDEASLKSISMTWAPDWSIREDNFISFVSTSDNYPPLRSREGHVSTPKLLGGTTLQVEGAVVGSVLFASRVLQGSATTSAVLFELWTSVRQSRPETHYYSSDLLEAFFDALSMANFYGDMDEWMHARRTYITAFERLSMELYDSGAISWDAEEVDMLESSNVHKFLSSTTAGKRFIVTERGCFGLAPHVAQIGDSCAIIFGCSSPCLLRSASSGGRYIYLGPGFILGKKMLELDGYGTGFYSCLGVEESKDWVEWDVQEQCILLS</sequence>
<dbReference type="RefSeq" id="XP_033453664.1">
    <property type="nucleotide sequence ID" value="XM_033597681.1"/>
</dbReference>
<reference evidence="2" key="1">
    <citation type="journal article" date="2020" name="Stud. Mycol.">
        <title>101 Dothideomycetes genomes: a test case for predicting lifestyles and emergence of pathogens.</title>
        <authorList>
            <person name="Haridas S."/>
            <person name="Albert R."/>
            <person name="Binder M."/>
            <person name="Bloem J."/>
            <person name="Labutti K."/>
            <person name="Salamov A."/>
            <person name="Andreopoulos B."/>
            <person name="Baker S."/>
            <person name="Barry K."/>
            <person name="Bills G."/>
            <person name="Bluhm B."/>
            <person name="Cannon C."/>
            <person name="Castanera R."/>
            <person name="Culley D."/>
            <person name="Daum C."/>
            <person name="Ezra D."/>
            <person name="Gonzalez J."/>
            <person name="Henrissat B."/>
            <person name="Kuo A."/>
            <person name="Liang C."/>
            <person name="Lipzen A."/>
            <person name="Lutzoni F."/>
            <person name="Magnuson J."/>
            <person name="Mondo S."/>
            <person name="Nolan M."/>
            <person name="Ohm R."/>
            <person name="Pangilinan J."/>
            <person name="Park H.-J."/>
            <person name="Ramirez L."/>
            <person name="Alfaro M."/>
            <person name="Sun H."/>
            <person name="Tritt A."/>
            <person name="Yoshinaga Y."/>
            <person name="Zwiers L.-H."/>
            <person name="Turgeon B."/>
            <person name="Goodwin S."/>
            <person name="Spatafora J."/>
            <person name="Crous P."/>
            <person name="Grigoriev I."/>
        </authorList>
    </citation>
    <scope>NUCLEOTIDE SEQUENCE</scope>
    <source>
        <strain evidence="2">CBS 183.55</strain>
    </source>
</reference>
<dbReference type="OrthoDB" id="2157530at2759"/>
<evidence type="ECO:0000313" key="2">
    <source>
        <dbReference type="EMBL" id="KAF1933416.1"/>
    </source>
</evidence>
<dbReference type="AlphaFoldDB" id="A0A6A5S4K9"/>
<dbReference type="EMBL" id="ML978957">
    <property type="protein sequence ID" value="KAF1933416.1"/>
    <property type="molecule type" value="Genomic_DNA"/>
</dbReference>
<accession>A0A6A5S4K9</accession>
<evidence type="ECO:0000259" key="1">
    <source>
        <dbReference type="Pfam" id="PF06985"/>
    </source>
</evidence>
<proteinExistence type="predicted"/>
<gene>
    <name evidence="2" type="ORF">M421DRAFT_88636</name>
</gene>
<dbReference type="Proteomes" id="UP000800082">
    <property type="component" value="Unassembled WGS sequence"/>
</dbReference>
<dbReference type="InterPro" id="IPR052895">
    <property type="entry name" value="HetReg/Transcr_Mod"/>
</dbReference>
<dbReference type="InterPro" id="IPR010730">
    <property type="entry name" value="HET"/>
</dbReference>